<dbReference type="Pfam" id="PF23241">
    <property type="entry name" value="HAT_PRP39_C"/>
    <property type="match status" value="1"/>
</dbReference>
<evidence type="ECO:0000256" key="4">
    <source>
        <dbReference type="ARBA" id="ARBA00023187"/>
    </source>
</evidence>
<proteinExistence type="inferred from homology"/>
<keyword evidence="4" id="KW-0508">mRNA splicing</keyword>
<evidence type="ECO:0008006" key="10">
    <source>
        <dbReference type="Google" id="ProtNLM"/>
    </source>
</evidence>
<feature type="compositionally biased region" description="Polar residues" evidence="7">
    <location>
        <begin position="731"/>
        <end position="768"/>
    </location>
</feature>
<dbReference type="PANTHER" id="PTHR17204">
    <property type="entry name" value="PRE-MRNA PROCESSING PROTEIN PRP39-RELATED"/>
    <property type="match status" value="1"/>
</dbReference>
<dbReference type="SUPFAM" id="SSF48452">
    <property type="entry name" value="TPR-like"/>
    <property type="match status" value="1"/>
</dbReference>
<dbReference type="InterPro" id="IPR003107">
    <property type="entry name" value="HAT"/>
</dbReference>
<feature type="compositionally biased region" description="Basic and acidic residues" evidence="7">
    <location>
        <begin position="626"/>
        <end position="653"/>
    </location>
</feature>
<dbReference type="Proteomes" id="UP000594263">
    <property type="component" value="Unplaced"/>
</dbReference>
<dbReference type="Gene3D" id="1.25.40.10">
    <property type="entry name" value="Tetratricopeptide repeat domain"/>
    <property type="match status" value="2"/>
</dbReference>
<feature type="region of interest" description="Disordered" evidence="7">
    <location>
        <begin position="1020"/>
        <end position="1039"/>
    </location>
</feature>
<feature type="region of interest" description="Disordered" evidence="7">
    <location>
        <begin position="1052"/>
        <end position="1078"/>
    </location>
</feature>
<sequence>MDLLVAGEESEALVDDLRLDVITDKPSDFDSWTSLISHVEKLYADDEEKICSTYDSFLSDFPLCYGYWRKYAAHRIRLCTFDKILEVFERAVQAVAYSVDVWLDYCVFCMSLFPDPNDVRRQFKRGLLNVGRDYSCHKLWDKYIEFEFSQQDWSALAHIYVQILRYPKKMLRNYYERFTQLVAMFKEEMEHQGAFVAEIDSMAANEVPAVYKDDEILGTIEDLLSQSDNLSKSNAWRKYKLIGESLYRKSSLLDEKIQRYENQIRRPYFHVKPLNESELENWHCYLDFVEKQGDLDWAVKLYERCLIPCALYTDFWIRYAQLLENKGGRELANFALDRATKTFRKTVPCMHLFNARYKEQTKDFSGARAAFPKLNKNELDSEFINNVMREANMEKRLGNNEAAYRVYREAIELMTKRQDSDMLSRLYIHYSQLTYKATNRVDAALGVLADGIKQIPNCKSLLKELIKFGMMHGGPKDMNAVDSIVADVLSSEESEIFCVEEKEYISSFYLEFVDLCGTIDDVMKAWTRHIRLFPYSVRTVSNGKPPIERKYAEVAAQSLKELCLDAPPTTCTPGSFDQPQIENLSEPGERDGSEGDGHNQEKLGIGSVPSSNSLAVPSTADLSVQDTDKVDPMREGEGSVKPSEIQHEDDHGIEQNLDSEIQREDDHGTERNLNSLCLEGVDGNNGDKGSAIVDVAQDVDRPDLEDSSRKRTHENTLSADQHLSETRDGASSDSSQVVRGNPSTTADQRLVHSSLSPAGTPRSESSQIPRPFRDNSNEGFKQGLQGDWHLRRRPDRFIKDPHSRYRPHRQRRPSPPRHSRSESNHIITIQSNATQPLPVKTQQTRDNQTQYQQPWANTQYNQPTNLAVAYPWSMQNMQQNVGSGPAHRLPAHPTDQAPVQNLQMMPQCNAQVSDPSAQMQNQQAYDQMMQYYYYQQQAPQQWQQQQYWLQLQYQQQLAQGQASMQMQQPPAQAPMLIQQLPAQAPQQIQQQQGQAPMQMQQSPVQAPMLIQQQQQEAQVLQQQETHAQPQPGTQAPLLQQQQLQQLLELQQLRKQQQAQQEKDQKQQQPAPSSPQISI</sequence>
<protein>
    <recommendedName>
        <fullName evidence="10">Pre-mRNA-processing factor 39</fullName>
    </recommendedName>
</protein>
<feature type="compositionally biased region" description="Polar residues" evidence="7">
    <location>
        <begin position="569"/>
        <end position="583"/>
    </location>
</feature>
<feature type="compositionally biased region" description="Low complexity" evidence="7">
    <location>
        <begin position="1066"/>
        <end position="1078"/>
    </location>
</feature>
<feature type="region of interest" description="Disordered" evidence="7">
    <location>
        <begin position="982"/>
        <end position="1004"/>
    </location>
</feature>
<dbReference type="FunFam" id="1.25.40.10:FF:000159">
    <property type="entry name" value="Tetratricopeptide repeat (TPR)-like superfamily protein"/>
    <property type="match status" value="1"/>
</dbReference>
<accession>A0A7N0U2W6</accession>
<dbReference type="AlphaFoldDB" id="A0A7N0U2W6"/>
<feature type="compositionally biased region" description="Basic and acidic residues" evidence="7">
    <location>
        <begin position="587"/>
        <end position="601"/>
    </location>
</feature>
<dbReference type="InterPro" id="IPR059164">
    <property type="entry name" value="HAT_PRP39_C"/>
</dbReference>
<dbReference type="PANTHER" id="PTHR17204:SF26">
    <property type="entry name" value="PRE-MRNA-PROCESSING FACTOR 39-2"/>
    <property type="match status" value="1"/>
</dbReference>
<evidence type="ECO:0000256" key="7">
    <source>
        <dbReference type="SAM" id="MobiDB-lite"/>
    </source>
</evidence>
<dbReference type="SMART" id="SM00386">
    <property type="entry name" value="HAT"/>
    <property type="match status" value="5"/>
</dbReference>
<evidence type="ECO:0000313" key="8">
    <source>
        <dbReference type="EnsemblPlants" id="Kaladp0053s0071.1.v1.1"/>
    </source>
</evidence>
<feature type="compositionally biased region" description="Basic and acidic residues" evidence="7">
    <location>
        <begin position="698"/>
        <end position="709"/>
    </location>
</feature>
<evidence type="ECO:0000256" key="1">
    <source>
        <dbReference type="ARBA" id="ARBA00004123"/>
    </source>
</evidence>
<organism evidence="8 9">
    <name type="scientific">Kalanchoe fedtschenkoi</name>
    <name type="common">Lavender scallops</name>
    <name type="synonym">South American air plant</name>
    <dbReference type="NCBI Taxonomy" id="63787"/>
    <lineage>
        <taxon>Eukaryota</taxon>
        <taxon>Viridiplantae</taxon>
        <taxon>Streptophyta</taxon>
        <taxon>Embryophyta</taxon>
        <taxon>Tracheophyta</taxon>
        <taxon>Spermatophyta</taxon>
        <taxon>Magnoliopsida</taxon>
        <taxon>eudicotyledons</taxon>
        <taxon>Gunneridae</taxon>
        <taxon>Pentapetalae</taxon>
        <taxon>Saxifragales</taxon>
        <taxon>Crassulaceae</taxon>
        <taxon>Kalanchoe</taxon>
    </lineage>
</organism>
<keyword evidence="5" id="KW-0539">Nucleus</keyword>
<evidence type="ECO:0000256" key="5">
    <source>
        <dbReference type="ARBA" id="ARBA00023242"/>
    </source>
</evidence>
<evidence type="ECO:0000313" key="9">
    <source>
        <dbReference type="Proteomes" id="UP000594263"/>
    </source>
</evidence>
<feature type="region of interest" description="Disordered" evidence="7">
    <location>
        <begin position="695"/>
        <end position="822"/>
    </location>
</feature>
<dbReference type="InterPro" id="IPR011990">
    <property type="entry name" value="TPR-like_helical_dom_sf"/>
</dbReference>
<keyword evidence="2" id="KW-0507">mRNA processing</keyword>
<dbReference type="FunFam" id="1.25.40.10:FF:000064">
    <property type="entry name" value="Putative pre-mrna-processing factor 39"/>
    <property type="match status" value="1"/>
</dbReference>
<comment type="subcellular location">
    <subcellularLocation>
        <location evidence="1">Nucleus</location>
    </subcellularLocation>
</comment>
<feature type="compositionally biased region" description="Polar residues" evidence="7">
    <location>
        <begin position="608"/>
        <end position="625"/>
    </location>
</feature>
<dbReference type="GO" id="GO:0000395">
    <property type="term" value="P:mRNA 5'-splice site recognition"/>
    <property type="evidence" value="ECO:0007669"/>
    <property type="project" value="TreeGrafter"/>
</dbReference>
<dbReference type="GO" id="GO:0000243">
    <property type="term" value="C:commitment complex"/>
    <property type="evidence" value="ECO:0007669"/>
    <property type="project" value="TreeGrafter"/>
</dbReference>
<dbReference type="Pfam" id="PF23240">
    <property type="entry name" value="HAT_PRP39_N"/>
    <property type="match status" value="1"/>
</dbReference>
<evidence type="ECO:0000256" key="6">
    <source>
        <dbReference type="ARBA" id="ARBA00038019"/>
    </source>
</evidence>
<comment type="similarity">
    <text evidence="6">Belongs to the PRP39 family.</text>
</comment>
<keyword evidence="3" id="KW-0677">Repeat</keyword>
<evidence type="ECO:0000256" key="3">
    <source>
        <dbReference type="ARBA" id="ARBA00022737"/>
    </source>
</evidence>
<feature type="region of interest" description="Disordered" evidence="7">
    <location>
        <begin position="569"/>
        <end position="655"/>
    </location>
</feature>
<dbReference type="EnsemblPlants" id="Kaladp0053s0071.1.v1.1">
    <property type="protein sequence ID" value="Kaladp0053s0071.1.v1.1"/>
    <property type="gene ID" value="Kaladp0053s0071.v1.1"/>
</dbReference>
<dbReference type="Gramene" id="Kaladp0053s0071.1.v1.1">
    <property type="protein sequence ID" value="Kaladp0053s0071.1.v1.1"/>
    <property type="gene ID" value="Kaladp0053s0071.v1.1"/>
</dbReference>
<dbReference type="GO" id="GO:0071004">
    <property type="term" value="C:U2-type prespliceosome"/>
    <property type="evidence" value="ECO:0007669"/>
    <property type="project" value="TreeGrafter"/>
</dbReference>
<feature type="compositionally biased region" description="Basic residues" evidence="7">
    <location>
        <begin position="804"/>
        <end position="818"/>
    </location>
</feature>
<dbReference type="GO" id="GO:0005685">
    <property type="term" value="C:U1 snRNP"/>
    <property type="evidence" value="ECO:0007669"/>
    <property type="project" value="TreeGrafter"/>
</dbReference>
<dbReference type="OMA" id="KQAPCKA"/>
<dbReference type="GO" id="GO:0030627">
    <property type="term" value="F:pre-mRNA 5'-splice site binding"/>
    <property type="evidence" value="ECO:0007669"/>
    <property type="project" value="TreeGrafter"/>
</dbReference>
<name>A0A7N0U2W6_KALFE</name>
<keyword evidence="9" id="KW-1185">Reference proteome</keyword>
<reference evidence="8" key="1">
    <citation type="submission" date="2021-01" db="UniProtKB">
        <authorList>
            <consortium name="EnsemblPlants"/>
        </authorList>
    </citation>
    <scope>IDENTIFICATION</scope>
</reference>
<evidence type="ECO:0000256" key="2">
    <source>
        <dbReference type="ARBA" id="ARBA00022664"/>
    </source>
</evidence>